<evidence type="ECO:0000256" key="3">
    <source>
        <dbReference type="ARBA" id="ARBA00012895"/>
    </source>
</evidence>
<sequence>MIDDGKQLPTKNFKDYIDLYVKEQQEDDNISEKGFQQVSFVNSIATTKEGRHVDYVMDIVVKQLKLKKNMKLQVKSSSSKCVMSEKFVAAVSKRGIVESVQQWA</sequence>
<comment type="cofactor">
    <cofactor evidence="2">
        <name>Mg(2+)</name>
        <dbReference type="ChEBI" id="CHEBI:18420"/>
    </cofactor>
</comment>
<dbReference type="GO" id="GO:0003918">
    <property type="term" value="F:DNA topoisomerase type II (double strand cut, ATP-hydrolyzing) activity"/>
    <property type="evidence" value="ECO:0007669"/>
    <property type="project" value="UniProtKB-EC"/>
</dbReference>
<evidence type="ECO:0000313" key="7">
    <source>
        <dbReference type="EMBL" id="KAL1373954.1"/>
    </source>
</evidence>
<evidence type="ECO:0000256" key="4">
    <source>
        <dbReference type="ARBA" id="ARBA00023029"/>
    </source>
</evidence>
<dbReference type="Proteomes" id="UP001562425">
    <property type="component" value="Unassembled WGS sequence"/>
</dbReference>
<keyword evidence="8" id="KW-1185">Reference proteome</keyword>
<reference evidence="7 8" key="1">
    <citation type="submission" date="2024-05" db="EMBL/GenBank/DDBJ databases">
        <title>Culex pipiens pipiens assembly and annotation.</title>
        <authorList>
            <person name="Alout H."/>
            <person name="Durand T."/>
        </authorList>
    </citation>
    <scope>NUCLEOTIDE SEQUENCE [LARGE SCALE GENOMIC DNA]</scope>
    <source>
        <strain evidence="7">HA-2024</strain>
        <tissue evidence="7">Whole body</tissue>
    </source>
</reference>
<comment type="catalytic activity">
    <reaction evidence="1">
        <text>ATP-dependent breakage, passage and rejoining of double-stranded DNA.</text>
        <dbReference type="EC" id="5.6.2.2"/>
    </reaction>
</comment>
<dbReference type="InterPro" id="IPR050634">
    <property type="entry name" value="DNA_Topoisomerase_II"/>
</dbReference>
<dbReference type="EMBL" id="JBEHCU010013796">
    <property type="protein sequence ID" value="KAL1373954.1"/>
    <property type="molecule type" value="Genomic_DNA"/>
</dbReference>
<dbReference type="InterPro" id="IPR014721">
    <property type="entry name" value="Ribsml_uS5_D2-typ_fold_subgr"/>
</dbReference>
<protein>
    <recommendedName>
        <fullName evidence="3">DNA topoisomerase (ATP-hydrolyzing)</fullName>
        <ecNumber evidence="3">5.6.2.2</ecNumber>
    </recommendedName>
</protein>
<dbReference type="PANTHER" id="PTHR10169">
    <property type="entry name" value="DNA TOPOISOMERASE/GYRASE"/>
    <property type="match status" value="1"/>
</dbReference>
<evidence type="ECO:0000256" key="6">
    <source>
        <dbReference type="ARBA" id="ARBA00023235"/>
    </source>
</evidence>
<name>A0ABD1CC47_CULPP</name>
<evidence type="ECO:0000256" key="2">
    <source>
        <dbReference type="ARBA" id="ARBA00001946"/>
    </source>
</evidence>
<comment type="caution">
    <text evidence="7">The sequence shown here is derived from an EMBL/GenBank/DDBJ whole genome shotgun (WGS) entry which is preliminary data.</text>
</comment>
<dbReference type="SUPFAM" id="SSF54211">
    <property type="entry name" value="Ribosomal protein S5 domain 2-like"/>
    <property type="match status" value="1"/>
</dbReference>
<evidence type="ECO:0000313" key="8">
    <source>
        <dbReference type="Proteomes" id="UP001562425"/>
    </source>
</evidence>
<organism evidence="7 8">
    <name type="scientific">Culex pipiens pipiens</name>
    <name type="common">Northern house mosquito</name>
    <dbReference type="NCBI Taxonomy" id="38569"/>
    <lineage>
        <taxon>Eukaryota</taxon>
        <taxon>Metazoa</taxon>
        <taxon>Ecdysozoa</taxon>
        <taxon>Arthropoda</taxon>
        <taxon>Hexapoda</taxon>
        <taxon>Insecta</taxon>
        <taxon>Pterygota</taxon>
        <taxon>Neoptera</taxon>
        <taxon>Endopterygota</taxon>
        <taxon>Diptera</taxon>
        <taxon>Nematocera</taxon>
        <taxon>Culicoidea</taxon>
        <taxon>Culicidae</taxon>
        <taxon>Culicinae</taxon>
        <taxon>Culicini</taxon>
        <taxon>Culex</taxon>
        <taxon>Culex</taxon>
    </lineage>
</organism>
<evidence type="ECO:0000256" key="1">
    <source>
        <dbReference type="ARBA" id="ARBA00000185"/>
    </source>
</evidence>
<dbReference type="AlphaFoldDB" id="A0ABD1CC47"/>
<keyword evidence="6" id="KW-0413">Isomerase</keyword>
<dbReference type="GO" id="GO:0003677">
    <property type="term" value="F:DNA binding"/>
    <property type="evidence" value="ECO:0007669"/>
    <property type="project" value="UniProtKB-KW"/>
</dbReference>
<accession>A0ABD1CC47</accession>
<dbReference type="PANTHER" id="PTHR10169:SF38">
    <property type="entry name" value="DNA TOPOISOMERASE 2"/>
    <property type="match status" value="1"/>
</dbReference>
<keyword evidence="4" id="KW-0799">Topoisomerase</keyword>
<dbReference type="EC" id="5.6.2.2" evidence="3"/>
<dbReference type="Gene3D" id="3.30.230.10">
    <property type="match status" value="1"/>
</dbReference>
<evidence type="ECO:0000256" key="5">
    <source>
        <dbReference type="ARBA" id="ARBA00023125"/>
    </source>
</evidence>
<dbReference type="InterPro" id="IPR020568">
    <property type="entry name" value="Ribosomal_Su5_D2-typ_SF"/>
</dbReference>
<proteinExistence type="predicted"/>
<keyword evidence="5" id="KW-0238">DNA-binding</keyword>
<gene>
    <name evidence="7" type="ORF">pipiens_018353</name>
</gene>